<accession>A0ABY8E9T8</accession>
<reference evidence="7 8" key="1">
    <citation type="submission" date="2023-03" db="EMBL/GenBank/DDBJ databases">
        <title>Complete genome sequence of Tepidibacter sp. SWIR-1, isolated from a deep-sea hydrothermal vent.</title>
        <authorList>
            <person name="Li X."/>
        </authorList>
    </citation>
    <scope>NUCLEOTIDE SEQUENCE [LARGE SCALE GENOMIC DNA]</scope>
    <source>
        <strain evidence="7 8">SWIR-1</strain>
    </source>
</reference>
<sequence>MPSINETAYPRFKSSLSENDLENTYLPSNKEIIFASEITRKPKYKLFLLILLKAYQRLGYFTSMNHIPNEIKSYISNVMGIQYEEDQIEKYSKSRMKFNHMDSIRKFLDIKPYEKESRKVIIQAATEAAKIKDNDADIINIVIEELIKQKYELPAFSTLVRVSRRIRYTTYNSYYRNIYKSLNSNTIESIDSLLSEKNDTYTSWNNIKQDVGKPSVKNIKVVISYLNLLKTIKIDTNILTKVPDIKIKHFVNEAKSLDSSKMKELKASKRYTLAICFLKQRLASTLDDIGEIFIKLIKNAQNKSRDKLAKYKLEQSKTTDNLISTLKSFIITYKIEETDDKKINALMQLMENKNLDDLLEKCETHEKYSDNNYWPFLWNSLKGKRSVLFHILNEIQLCSTTQNNSIEKAIKFIKKYKNANRLDTISTTDKEIGRLDLSWVKEPWWRILTGYTNRNKYPVKINRRHFEACVMYQIMHDLKSGDLCIKNSDIYSDYRDQLISWEEYNNNIDTFGNQVGLPVLENEFIQHLKDNMEKAIFDADNSFPENQYLKIKNGVPILSKIRKKDEPKNLKVIQNLIAEDLETVNILDILSDTEKWIQWTNQFGSISGFDSKIKDKIEKYLMTTFCYGCNLGPSQTSKSLQEISRKQLSWINKRHVTEEKLEKTIKNLINAYNLFPLPKYWGTGKRSAADGTKWDMYEQNLLSEYHIRYGGYGGIGYYHVSDLYIALFSRFIPCGVWEGVYILDEFIKNDSNIQPNIVHADTQGQNTTIFGLSFLLGIDLMPRIRNWKKLDLCKPDKSIKCKHIDEIFSDYIDFDIIKTYLPDMLRIVLSIKMGRIAPSTILKKLGSYSRQNKLYQAFKELGRAIRTIFLLKYISDIDLRTTIQEATNKNESFNGFIKWLFFGGEGIIAENNRDEQRKIIKYNHLVANCVIFYNVYHMSKILQELIIKGYKIDGNILSSLSPYITSHINRFGEYKINKNRNTPSLNYDIDIFKSTE</sequence>
<keyword evidence="3" id="KW-0238">DNA-binding</keyword>
<protein>
    <submittedName>
        <fullName evidence="7">Tn3 family transposase</fullName>
    </submittedName>
</protein>
<evidence type="ECO:0000259" key="5">
    <source>
        <dbReference type="Pfam" id="PF01526"/>
    </source>
</evidence>
<proteinExistence type="inferred from homology"/>
<feature type="domain" description="Tn3 transposase DDE" evidence="5">
    <location>
        <begin position="588"/>
        <end position="974"/>
    </location>
</feature>
<evidence type="ECO:0000259" key="6">
    <source>
        <dbReference type="Pfam" id="PF13700"/>
    </source>
</evidence>
<dbReference type="Pfam" id="PF01526">
    <property type="entry name" value="DDE_Tnp_Tn3"/>
    <property type="match status" value="1"/>
</dbReference>
<dbReference type="EMBL" id="CP120733">
    <property type="protein sequence ID" value="WFD08695.1"/>
    <property type="molecule type" value="Genomic_DNA"/>
</dbReference>
<keyword evidence="4" id="KW-0233">DNA recombination</keyword>
<comment type="similarity">
    <text evidence="1">Belongs to the transposase 7 family.</text>
</comment>
<keyword evidence="8" id="KW-1185">Reference proteome</keyword>
<dbReference type="RefSeq" id="WP_277730604.1">
    <property type="nucleotide sequence ID" value="NZ_CP120733.1"/>
</dbReference>
<evidence type="ECO:0000256" key="1">
    <source>
        <dbReference type="ARBA" id="ARBA00009402"/>
    </source>
</evidence>
<keyword evidence="2" id="KW-0815">Transposition</keyword>
<gene>
    <name evidence="7" type="ORF">P4S50_09805</name>
</gene>
<organism evidence="7 8">
    <name type="scientific">Tepidibacter hydrothermalis</name>
    <dbReference type="NCBI Taxonomy" id="3036126"/>
    <lineage>
        <taxon>Bacteria</taxon>
        <taxon>Bacillati</taxon>
        <taxon>Bacillota</taxon>
        <taxon>Clostridia</taxon>
        <taxon>Peptostreptococcales</taxon>
        <taxon>Peptostreptococcaceae</taxon>
        <taxon>Tepidibacter</taxon>
    </lineage>
</organism>
<dbReference type="Proteomes" id="UP001222800">
    <property type="component" value="Chromosome"/>
</dbReference>
<name>A0ABY8E9T8_9FIRM</name>
<dbReference type="NCBIfam" id="NF033527">
    <property type="entry name" value="transpos_Tn3"/>
    <property type="match status" value="1"/>
</dbReference>
<dbReference type="InterPro" id="IPR047653">
    <property type="entry name" value="Tn3-like_transpos"/>
</dbReference>
<evidence type="ECO:0000313" key="8">
    <source>
        <dbReference type="Proteomes" id="UP001222800"/>
    </source>
</evidence>
<dbReference type="Pfam" id="PF13700">
    <property type="entry name" value="DUF4158"/>
    <property type="match status" value="1"/>
</dbReference>
<dbReference type="InterPro" id="IPR002513">
    <property type="entry name" value="Tn3_Tnp_DDE_dom"/>
</dbReference>
<evidence type="ECO:0000256" key="3">
    <source>
        <dbReference type="ARBA" id="ARBA00023125"/>
    </source>
</evidence>
<feature type="domain" description="DUF4158" evidence="6">
    <location>
        <begin position="5"/>
        <end position="163"/>
    </location>
</feature>
<dbReference type="InterPro" id="IPR025296">
    <property type="entry name" value="DUF4158"/>
</dbReference>
<evidence type="ECO:0000313" key="7">
    <source>
        <dbReference type="EMBL" id="WFD08695.1"/>
    </source>
</evidence>
<evidence type="ECO:0000256" key="4">
    <source>
        <dbReference type="ARBA" id="ARBA00023172"/>
    </source>
</evidence>
<evidence type="ECO:0000256" key="2">
    <source>
        <dbReference type="ARBA" id="ARBA00022578"/>
    </source>
</evidence>